<dbReference type="AlphaFoldDB" id="A0AA48KVV6"/>
<dbReference type="KEGG" id="ptrh:RsTaC01_0027"/>
<accession>A0AA48KVV6</accession>
<gene>
    <name evidence="2" type="ORF">RsTaC01_0027</name>
</gene>
<evidence type="ECO:0000256" key="1">
    <source>
        <dbReference type="SAM" id="MobiDB-lite"/>
    </source>
</evidence>
<proteinExistence type="predicted"/>
<organism evidence="2">
    <name type="scientific">Candidatus Paraimprobicoccus trichonymphae</name>
    <dbReference type="NCBI Taxonomy" id="3033793"/>
    <lineage>
        <taxon>Bacteria</taxon>
        <taxon>Bacillati</taxon>
        <taxon>Bacillota</taxon>
        <taxon>Clostridia</taxon>
        <taxon>Candidatus Paraimprobicoccus</taxon>
    </lineage>
</organism>
<sequence>MGKFGSKFSDVFEAAEKFDNRRKQDRSVVDEFKNKIREKMKNGDDFSEQEKNEAKTAFEKYNVAMKAQTPLLDNMKKATNSYIDSSNKNKTGKENSGRKSAAQDVLNYVDKTINNRKKDKSIENFMESLKPKDAKKERNHIVNV</sequence>
<feature type="compositionally biased region" description="Polar residues" evidence="1">
    <location>
        <begin position="79"/>
        <end position="89"/>
    </location>
</feature>
<dbReference type="Proteomes" id="UP001335720">
    <property type="component" value="Chromosome"/>
</dbReference>
<name>A0AA48KVV6_9FIRM</name>
<protein>
    <submittedName>
        <fullName evidence="2">Uncharacterized protein</fullName>
    </submittedName>
</protein>
<dbReference type="EMBL" id="AP027925">
    <property type="protein sequence ID" value="BED92336.1"/>
    <property type="molecule type" value="Genomic_DNA"/>
</dbReference>
<feature type="region of interest" description="Disordered" evidence="1">
    <location>
        <begin position="124"/>
        <end position="144"/>
    </location>
</feature>
<feature type="region of interest" description="Disordered" evidence="1">
    <location>
        <begin position="79"/>
        <end position="103"/>
    </location>
</feature>
<reference evidence="2" key="1">
    <citation type="journal article" date="2023" name="ISME J.">
        <title>Emergence of putative energy parasites within Clostridia revealed by genome analysis of a novel endosymbiotic clade.</title>
        <authorList>
            <person name="Takahashi K."/>
            <person name="Kuwahara H."/>
            <person name="Horikawa Y."/>
            <person name="Izawa K."/>
            <person name="Kato D."/>
            <person name="Inagaki T."/>
            <person name="Yuki M."/>
            <person name="Ohkuma M."/>
            <person name="Hongoh Y."/>
        </authorList>
    </citation>
    <scope>NUCLEOTIDE SEQUENCE</scope>
    <source>
        <strain evidence="2">RsTa-C01</strain>
    </source>
</reference>
<evidence type="ECO:0000313" key="2">
    <source>
        <dbReference type="EMBL" id="BED92336.1"/>
    </source>
</evidence>
<feature type="compositionally biased region" description="Basic and acidic residues" evidence="1">
    <location>
        <begin position="129"/>
        <end position="144"/>
    </location>
</feature>